<feature type="domain" description="Protein kinase" evidence="5">
    <location>
        <begin position="22"/>
        <end position="353"/>
    </location>
</feature>
<keyword evidence="7" id="KW-1185">Reference proteome</keyword>
<protein>
    <recommendedName>
        <fullName evidence="5">Protein kinase domain-containing protein</fullName>
    </recommendedName>
</protein>
<dbReference type="SUPFAM" id="SSF56112">
    <property type="entry name" value="Protein kinase-like (PK-like)"/>
    <property type="match status" value="1"/>
</dbReference>
<dbReference type="PROSITE" id="PS50011">
    <property type="entry name" value="PROTEIN_KINASE_DOM"/>
    <property type="match status" value="1"/>
</dbReference>
<comment type="similarity">
    <text evidence="4">Belongs to the protein kinase superfamily.</text>
</comment>
<dbReference type="InterPro" id="IPR008271">
    <property type="entry name" value="Ser/Thr_kinase_AS"/>
</dbReference>
<dbReference type="GO" id="GO:0005524">
    <property type="term" value="F:ATP binding"/>
    <property type="evidence" value="ECO:0007669"/>
    <property type="project" value="UniProtKB-UniRule"/>
</dbReference>
<dbReference type="Proteomes" id="UP001516023">
    <property type="component" value="Unassembled WGS sequence"/>
</dbReference>
<dbReference type="EMBL" id="JABMIG020000217">
    <property type="protein sequence ID" value="KAL3785319.1"/>
    <property type="molecule type" value="Genomic_DNA"/>
</dbReference>
<dbReference type="AlphaFoldDB" id="A0ABD3PBC2"/>
<organism evidence="6 7">
    <name type="scientific">Cyclotella cryptica</name>
    <dbReference type="NCBI Taxonomy" id="29204"/>
    <lineage>
        <taxon>Eukaryota</taxon>
        <taxon>Sar</taxon>
        <taxon>Stramenopiles</taxon>
        <taxon>Ochrophyta</taxon>
        <taxon>Bacillariophyta</taxon>
        <taxon>Coscinodiscophyceae</taxon>
        <taxon>Thalassiosirophycidae</taxon>
        <taxon>Stephanodiscales</taxon>
        <taxon>Stephanodiscaceae</taxon>
        <taxon>Cyclotella</taxon>
    </lineage>
</organism>
<evidence type="ECO:0000256" key="2">
    <source>
        <dbReference type="ARBA" id="ARBA00022840"/>
    </source>
</evidence>
<dbReference type="SMART" id="SM00220">
    <property type="entry name" value="S_TKc"/>
    <property type="match status" value="1"/>
</dbReference>
<feature type="binding site" evidence="3">
    <location>
        <position position="56"/>
    </location>
    <ligand>
        <name>ATP</name>
        <dbReference type="ChEBI" id="CHEBI:30616"/>
    </ligand>
</feature>
<dbReference type="InterPro" id="IPR011009">
    <property type="entry name" value="Kinase-like_dom_sf"/>
</dbReference>
<dbReference type="PANTHER" id="PTHR44167">
    <property type="entry name" value="OVARIAN-SPECIFIC SERINE/THREONINE-PROTEIN KINASE LOK-RELATED"/>
    <property type="match status" value="1"/>
</dbReference>
<dbReference type="InterPro" id="IPR000719">
    <property type="entry name" value="Prot_kinase_dom"/>
</dbReference>
<sequence>MGSKEGIPPPPPDWPQQADEDYERIRVLGAGAFGQVLLAKRRPQNSHSAEKYVAIKGVSILTEHEGATAEREIAILSELSHPNIIKLLDAYEPASNTAKGRYIVMSYINGPDLGELLEARGALGLPLAQLIARHLISAVAYLHARGVIHRDIKPDNIMLEGCKEGKKWISDDLMWNSSKTSSKAVEQGRFKAVLCDFGFARAILFKQHERNQSRVNLRMSAVGTKFFAAPELVENVCNKDEPDEALTQCVSNYGLIGDAYSVGATLSEIITGVPPGKDPVAYVESNRKTTQKSSSRFSKLCHILSGGYKGPYDIQLRTHEELPKPVTNLISSLMEPDPSSRLSVREAQDHEWIGGYDALEHGDVDARRGGECVPLQNIAAFK</sequence>
<keyword evidence="4" id="KW-0723">Serine/threonine-protein kinase</keyword>
<dbReference type="PANTHER" id="PTHR44167:SF30">
    <property type="entry name" value="PHOSPHORYLASE KINASE"/>
    <property type="match status" value="1"/>
</dbReference>
<dbReference type="PROSITE" id="PS00108">
    <property type="entry name" value="PROTEIN_KINASE_ST"/>
    <property type="match status" value="1"/>
</dbReference>
<name>A0ABD3PBC2_9STRA</name>
<dbReference type="PROSITE" id="PS00107">
    <property type="entry name" value="PROTEIN_KINASE_ATP"/>
    <property type="match status" value="1"/>
</dbReference>
<evidence type="ECO:0000256" key="3">
    <source>
        <dbReference type="PROSITE-ProRule" id="PRU10141"/>
    </source>
</evidence>
<reference evidence="6 7" key="1">
    <citation type="journal article" date="2020" name="G3 (Bethesda)">
        <title>Improved Reference Genome for Cyclotella cryptica CCMP332, a Model for Cell Wall Morphogenesis, Salinity Adaptation, and Lipid Production in Diatoms (Bacillariophyta).</title>
        <authorList>
            <person name="Roberts W.R."/>
            <person name="Downey K.M."/>
            <person name="Ruck E.C."/>
            <person name="Traller J.C."/>
            <person name="Alverson A.J."/>
        </authorList>
    </citation>
    <scope>NUCLEOTIDE SEQUENCE [LARGE SCALE GENOMIC DNA]</scope>
    <source>
        <strain evidence="6 7">CCMP332</strain>
    </source>
</reference>
<gene>
    <name evidence="6" type="ORF">HJC23_008883</name>
</gene>
<evidence type="ECO:0000259" key="5">
    <source>
        <dbReference type="PROSITE" id="PS50011"/>
    </source>
</evidence>
<keyword evidence="2 3" id="KW-0067">ATP-binding</keyword>
<accession>A0ABD3PBC2</accession>
<dbReference type="GO" id="GO:0004674">
    <property type="term" value="F:protein serine/threonine kinase activity"/>
    <property type="evidence" value="ECO:0007669"/>
    <property type="project" value="UniProtKB-KW"/>
</dbReference>
<dbReference type="Pfam" id="PF00069">
    <property type="entry name" value="Pkinase"/>
    <property type="match status" value="1"/>
</dbReference>
<dbReference type="CDD" id="cd14014">
    <property type="entry name" value="STKc_PknB_like"/>
    <property type="match status" value="1"/>
</dbReference>
<dbReference type="Gene3D" id="3.30.200.20">
    <property type="entry name" value="Phosphorylase Kinase, domain 1"/>
    <property type="match status" value="1"/>
</dbReference>
<evidence type="ECO:0000256" key="4">
    <source>
        <dbReference type="RuleBase" id="RU000304"/>
    </source>
</evidence>
<dbReference type="InterPro" id="IPR017441">
    <property type="entry name" value="Protein_kinase_ATP_BS"/>
</dbReference>
<keyword evidence="4" id="KW-0418">Kinase</keyword>
<dbReference type="Gene3D" id="1.10.510.10">
    <property type="entry name" value="Transferase(Phosphotransferase) domain 1"/>
    <property type="match status" value="1"/>
</dbReference>
<proteinExistence type="inferred from homology"/>
<keyword evidence="4" id="KW-0808">Transferase</keyword>
<evidence type="ECO:0000256" key="1">
    <source>
        <dbReference type="ARBA" id="ARBA00022741"/>
    </source>
</evidence>
<evidence type="ECO:0000313" key="6">
    <source>
        <dbReference type="EMBL" id="KAL3785319.1"/>
    </source>
</evidence>
<comment type="caution">
    <text evidence="6">The sequence shown here is derived from an EMBL/GenBank/DDBJ whole genome shotgun (WGS) entry which is preliminary data.</text>
</comment>
<keyword evidence="1 3" id="KW-0547">Nucleotide-binding</keyword>
<evidence type="ECO:0000313" key="7">
    <source>
        <dbReference type="Proteomes" id="UP001516023"/>
    </source>
</evidence>